<protein>
    <submittedName>
        <fullName evidence="1">Uncharacterized protein</fullName>
    </submittedName>
</protein>
<accession>X1H864</accession>
<comment type="caution">
    <text evidence="1">The sequence shown here is derived from an EMBL/GenBank/DDBJ whole genome shotgun (WGS) entry which is preliminary data.</text>
</comment>
<gene>
    <name evidence="1" type="ORF">S03H2_38060</name>
</gene>
<organism evidence="1">
    <name type="scientific">marine sediment metagenome</name>
    <dbReference type="NCBI Taxonomy" id="412755"/>
    <lineage>
        <taxon>unclassified sequences</taxon>
        <taxon>metagenomes</taxon>
        <taxon>ecological metagenomes</taxon>
    </lineage>
</organism>
<reference evidence="1" key="1">
    <citation type="journal article" date="2014" name="Front. Microbiol.">
        <title>High frequency of phylogenetically diverse reductive dehalogenase-homologous genes in deep subseafloor sedimentary metagenomes.</title>
        <authorList>
            <person name="Kawai M."/>
            <person name="Futagami T."/>
            <person name="Toyoda A."/>
            <person name="Takaki Y."/>
            <person name="Nishi S."/>
            <person name="Hori S."/>
            <person name="Arai W."/>
            <person name="Tsubouchi T."/>
            <person name="Morono Y."/>
            <person name="Uchiyama I."/>
            <person name="Ito T."/>
            <person name="Fujiyama A."/>
            <person name="Inagaki F."/>
            <person name="Takami H."/>
        </authorList>
    </citation>
    <scope>NUCLEOTIDE SEQUENCE</scope>
    <source>
        <strain evidence="1">Expedition CK06-06</strain>
    </source>
</reference>
<evidence type="ECO:0000313" key="1">
    <source>
        <dbReference type="EMBL" id="GAH53275.1"/>
    </source>
</evidence>
<sequence>MLNDIGFELRQSFISWIYKTGFPKAYNVSKGIDRKFGHKQKTIGKYISPRQVERGTLRDEWPTGEYEQSKNRNTYGYFEGGPEHFAITEPITDEAKEWSGWKSQTGLKPAAECILMVNKPRSEPTIVDNVLRWGTGAVNVDACRIPINSEVDDPRLGGKGTWITEKPQTIYGGGKGIPRGEVDSSPLGRFPANLLISDGALDTGENTKSVRSKRGGWIPSGTEIYQGNIEQGRFLKDEAYEAGYDDEGSPFRFFDLDAWAEHHGFLDVAKPSREER</sequence>
<dbReference type="AlphaFoldDB" id="X1H864"/>
<dbReference type="EMBL" id="BARU01023451">
    <property type="protein sequence ID" value="GAH53275.1"/>
    <property type="molecule type" value="Genomic_DNA"/>
</dbReference>
<name>X1H864_9ZZZZ</name>
<proteinExistence type="predicted"/>
<feature type="non-terminal residue" evidence="1">
    <location>
        <position position="276"/>
    </location>
</feature>